<proteinExistence type="predicted"/>
<dbReference type="EMBL" id="ADMB01000038">
    <property type="protein sequence ID" value="EHR38462.1"/>
    <property type="molecule type" value="Genomic_DNA"/>
</dbReference>
<dbReference type="Proteomes" id="UP000005963">
    <property type="component" value="Unassembled WGS sequence"/>
</dbReference>
<organism evidence="1 2">
    <name type="scientific">Megamonas funiformis YIT 11815</name>
    <dbReference type="NCBI Taxonomy" id="742816"/>
    <lineage>
        <taxon>Bacteria</taxon>
        <taxon>Bacillati</taxon>
        <taxon>Bacillota</taxon>
        <taxon>Negativicutes</taxon>
        <taxon>Selenomonadales</taxon>
        <taxon>Selenomonadaceae</taxon>
        <taxon>Megamonas</taxon>
    </lineage>
</organism>
<evidence type="ECO:0000313" key="2">
    <source>
        <dbReference type="Proteomes" id="UP000005963"/>
    </source>
</evidence>
<accession>A0ABP2NL41</accession>
<reference evidence="1 2" key="1">
    <citation type="submission" date="2012-01" db="EMBL/GenBank/DDBJ databases">
        <title>The Genome Sequence of Megamonas funiformis YIT 11815.</title>
        <authorList>
            <consortium name="The Broad Institute Genome Sequencing Platform"/>
            <person name="Earl A."/>
            <person name="Ward D."/>
            <person name="Feldgarden M."/>
            <person name="Gevers D."/>
            <person name="Morotomi M."/>
            <person name="Young S.K."/>
            <person name="Zeng Q."/>
            <person name="Gargeya S."/>
            <person name="Fitzgerald M."/>
            <person name="Haas B."/>
            <person name="Abouelleil A."/>
            <person name="Alvarado L."/>
            <person name="Arachchi H.M."/>
            <person name="Berlin A."/>
            <person name="Chapman S.B."/>
            <person name="Gearin G."/>
            <person name="Goldberg J."/>
            <person name="Griggs A."/>
            <person name="Gujja S."/>
            <person name="Hansen M."/>
            <person name="Heiman D."/>
            <person name="Howarth C."/>
            <person name="Larimer J."/>
            <person name="Lui A."/>
            <person name="MacDonald P.J.P."/>
            <person name="McCowen C."/>
            <person name="Montmayeur A."/>
            <person name="Murphy C."/>
            <person name="Neiman D."/>
            <person name="Pearson M."/>
            <person name="Priest M."/>
            <person name="Roberts A."/>
            <person name="Saif S."/>
            <person name="Shea T."/>
            <person name="Sisk P."/>
            <person name="Stolte C."/>
            <person name="Sykes S."/>
            <person name="Wortman J."/>
            <person name="Nusbaum C."/>
            <person name="Birren B."/>
        </authorList>
    </citation>
    <scope>NUCLEOTIDE SEQUENCE [LARGE SCALE GENOMIC DNA]</scope>
    <source>
        <strain evidence="1 2">YIT 11815</strain>
    </source>
</reference>
<gene>
    <name evidence="1" type="ORF">HMPREF9454_00767</name>
</gene>
<keyword evidence="2" id="KW-1185">Reference proteome</keyword>
<name>A0ABP2NL41_9FIRM</name>
<evidence type="ECO:0000313" key="1">
    <source>
        <dbReference type="EMBL" id="EHR38462.1"/>
    </source>
</evidence>
<sequence>MDMDEEIFLKECEEKVSIEADYVLRNLERFAEEEMLEFDWIVLEFKKQLNRKIKERGIKDDDL</sequence>
<comment type="caution">
    <text evidence="1">The sequence shown here is derived from an EMBL/GenBank/DDBJ whole genome shotgun (WGS) entry which is preliminary data.</text>
</comment>
<protein>
    <submittedName>
        <fullName evidence="1">Uncharacterized protein</fullName>
    </submittedName>
</protein>